<comment type="caution">
    <text evidence="1">The sequence shown here is derived from an EMBL/GenBank/DDBJ whole genome shotgun (WGS) entry which is preliminary data.</text>
</comment>
<gene>
    <name evidence="1" type="ORF">PLEPLA_LOCUS13039</name>
</gene>
<proteinExistence type="predicted"/>
<protein>
    <submittedName>
        <fullName evidence="1">Uncharacterized protein</fullName>
    </submittedName>
</protein>
<dbReference type="Proteomes" id="UP001153269">
    <property type="component" value="Unassembled WGS sequence"/>
</dbReference>
<name>A0A9N7U4Y8_PLEPL</name>
<dbReference type="EMBL" id="CADEAL010000779">
    <property type="protein sequence ID" value="CAB1425109.1"/>
    <property type="molecule type" value="Genomic_DNA"/>
</dbReference>
<sequence>MKALPWYFGSPSEDLRKRTVADRISALPFCRQLLELTALVETWKPCPGWDSTRRCAISAPVQFGTGCMSRNLAPSLHLSHSNYNLLKSCYPTPHSDNDSASS</sequence>
<evidence type="ECO:0000313" key="1">
    <source>
        <dbReference type="EMBL" id="CAB1425109.1"/>
    </source>
</evidence>
<evidence type="ECO:0000313" key="2">
    <source>
        <dbReference type="Proteomes" id="UP001153269"/>
    </source>
</evidence>
<reference evidence="1" key="1">
    <citation type="submission" date="2020-03" db="EMBL/GenBank/DDBJ databases">
        <authorList>
            <person name="Weist P."/>
        </authorList>
    </citation>
    <scope>NUCLEOTIDE SEQUENCE</scope>
</reference>
<dbReference type="AlphaFoldDB" id="A0A9N7U4Y8"/>
<accession>A0A9N7U4Y8</accession>
<keyword evidence="2" id="KW-1185">Reference proteome</keyword>
<organism evidence="1 2">
    <name type="scientific">Pleuronectes platessa</name>
    <name type="common">European plaice</name>
    <dbReference type="NCBI Taxonomy" id="8262"/>
    <lineage>
        <taxon>Eukaryota</taxon>
        <taxon>Metazoa</taxon>
        <taxon>Chordata</taxon>
        <taxon>Craniata</taxon>
        <taxon>Vertebrata</taxon>
        <taxon>Euteleostomi</taxon>
        <taxon>Actinopterygii</taxon>
        <taxon>Neopterygii</taxon>
        <taxon>Teleostei</taxon>
        <taxon>Neoteleostei</taxon>
        <taxon>Acanthomorphata</taxon>
        <taxon>Carangaria</taxon>
        <taxon>Pleuronectiformes</taxon>
        <taxon>Pleuronectoidei</taxon>
        <taxon>Pleuronectidae</taxon>
        <taxon>Pleuronectes</taxon>
    </lineage>
</organism>